<organism evidence="5 6">
    <name type="scientific">Thermoflavifilum thermophilum</name>
    <dbReference type="NCBI Taxonomy" id="1393122"/>
    <lineage>
        <taxon>Bacteria</taxon>
        <taxon>Pseudomonadati</taxon>
        <taxon>Bacteroidota</taxon>
        <taxon>Chitinophagia</taxon>
        <taxon>Chitinophagales</taxon>
        <taxon>Chitinophagaceae</taxon>
        <taxon>Thermoflavifilum</taxon>
    </lineage>
</organism>
<dbReference type="STRING" id="1393122.SAMN05660895_2390"/>
<evidence type="ECO:0000259" key="4">
    <source>
        <dbReference type="SMART" id="SM00534"/>
    </source>
</evidence>
<evidence type="ECO:0000256" key="2">
    <source>
        <dbReference type="ARBA" id="ARBA00022840"/>
    </source>
</evidence>
<dbReference type="SMART" id="SM00534">
    <property type="entry name" value="MUTSac"/>
    <property type="match status" value="1"/>
</dbReference>
<dbReference type="InterPro" id="IPR027417">
    <property type="entry name" value="P-loop_NTPase"/>
</dbReference>
<dbReference type="Gene3D" id="3.40.50.300">
    <property type="entry name" value="P-loop containing nucleotide triphosphate hydrolases"/>
    <property type="match status" value="1"/>
</dbReference>
<name>A0A1I7NMY3_9BACT</name>
<evidence type="ECO:0000313" key="5">
    <source>
        <dbReference type="EMBL" id="SFV36033.1"/>
    </source>
</evidence>
<dbReference type="EMBL" id="FPCJ01000001">
    <property type="protein sequence ID" value="SFV36033.1"/>
    <property type="molecule type" value="Genomic_DNA"/>
</dbReference>
<keyword evidence="2" id="KW-0067">ATP-binding</keyword>
<keyword evidence="1" id="KW-0547">Nucleotide-binding</keyword>
<sequence length="442" mass="51651">MMDFQILYDLDIFTHEADSSSVYERIHRFTLTTGGKEALQRRMRHPFFDYEYVCRAQQTILFCMQRLDEWKTSFHPQEIKYIEEYFHSNITPLDPQAGWWARVWYIMRYGADYAFIEGSIRRLGAFIGKLLHFVRMHAHHHAAETLDDLHRVCSTLYADESKGWLARAGNSDLNSNQLFYLDYFIRSVHRKEFQFILDGFYELDAWFAMAQATVEYRLVMPHISSPGEPLEIKGLYHLFLPHAVRNDLYMSNRHHLIFLTGPNMAGKSTFLKAAGICVYLAHLGMGVPAESASVPVFDDLFTDIYITDKIEEGYSYFFNEVRRIRQLAEQMRAGKRMFVLIDEMFRGTNVQDAFDCSLAVIERLGAFRNTYILFASHLVELAHALEKKSDIRFYYFDATVENQQPRFSYQKKEGISELRLGKLILEQQQVLKLLSLGQDTTG</sequence>
<reference evidence="6" key="1">
    <citation type="submission" date="2016-10" db="EMBL/GenBank/DDBJ databases">
        <authorList>
            <person name="Varghese N."/>
            <person name="Submissions S."/>
        </authorList>
    </citation>
    <scope>NUCLEOTIDE SEQUENCE [LARGE SCALE GENOMIC DNA]</scope>
    <source>
        <strain evidence="6">DSM 14807</strain>
    </source>
</reference>
<dbReference type="GO" id="GO:0005524">
    <property type="term" value="F:ATP binding"/>
    <property type="evidence" value="ECO:0007669"/>
    <property type="project" value="UniProtKB-KW"/>
</dbReference>
<keyword evidence="3" id="KW-0238">DNA-binding</keyword>
<dbReference type="OrthoDB" id="9802448at2"/>
<feature type="domain" description="DNA mismatch repair proteins mutS family" evidence="4">
    <location>
        <begin position="254"/>
        <end position="432"/>
    </location>
</feature>
<dbReference type="GO" id="GO:0030983">
    <property type="term" value="F:mismatched DNA binding"/>
    <property type="evidence" value="ECO:0007669"/>
    <property type="project" value="InterPro"/>
</dbReference>
<dbReference type="AlphaFoldDB" id="A0A1I7NMY3"/>
<dbReference type="GO" id="GO:0140664">
    <property type="term" value="F:ATP-dependent DNA damage sensor activity"/>
    <property type="evidence" value="ECO:0007669"/>
    <property type="project" value="InterPro"/>
</dbReference>
<dbReference type="Proteomes" id="UP000199537">
    <property type="component" value="Unassembled WGS sequence"/>
</dbReference>
<dbReference type="InterPro" id="IPR000432">
    <property type="entry name" value="DNA_mismatch_repair_MutS_C"/>
</dbReference>
<dbReference type="InterPro" id="IPR045076">
    <property type="entry name" value="MutS"/>
</dbReference>
<dbReference type="Pfam" id="PF00488">
    <property type="entry name" value="MutS_V"/>
    <property type="match status" value="1"/>
</dbReference>
<gene>
    <name evidence="5" type="ORF">SAMN05660895_2390</name>
</gene>
<accession>A0A1I7NMY3</accession>
<proteinExistence type="predicted"/>
<protein>
    <submittedName>
        <fullName evidence="5">MutS domain V</fullName>
    </submittedName>
</protein>
<evidence type="ECO:0000313" key="6">
    <source>
        <dbReference type="Proteomes" id="UP000199537"/>
    </source>
</evidence>
<dbReference type="PANTHER" id="PTHR11361">
    <property type="entry name" value="DNA MISMATCH REPAIR PROTEIN MUTS FAMILY MEMBER"/>
    <property type="match status" value="1"/>
</dbReference>
<evidence type="ECO:0000256" key="3">
    <source>
        <dbReference type="ARBA" id="ARBA00023125"/>
    </source>
</evidence>
<evidence type="ECO:0000256" key="1">
    <source>
        <dbReference type="ARBA" id="ARBA00022741"/>
    </source>
</evidence>
<dbReference type="GO" id="GO:0006298">
    <property type="term" value="P:mismatch repair"/>
    <property type="evidence" value="ECO:0007669"/>
    <property type="project" value="InterPro"/>
</dbReference>
<dbReference type="PANTHER" id="PTHR11361:SF99">
    <property type="entry name" value="DNA MISMATCH REPAIR PROTEIN"/>
    <property type="match status" value="1"/>
</dbReference>
<keyword evidence="6" id="KW-1185">Reference proteome</keyword>
<dbReference type="GO" id="GO:0005829">
    <property type="term" value="C:cytosol"/>
    <property type="evidence" value="ECO:0007669"/>
    <property type="project" value="TreeGrafter"/>
</dbReference>
<dbReference type="SUPFAM" id="SSF52540">
    <property type="entry name" value="P-loop containing nucleoside triphosphate hydrolases"/>
    <property type="match status" value="1"/>
</dbReference>